<keyword evidence="1" id="KW-1133">Transmembrane helix</keyword>
<feature type="domain" description="Peptidoglycan binding-like" evidence="2">
    <location>
        <begin position="149"/>
        <end position="189"/>
    </location>
</feature>
<dbReference type="KEGG" id="cep:Cri9333_2741"/>
<name>K9W1I3_9CYAN</name>
<dbReference type="SUPFAM" id="SSF47090">
    <property type="entry name" value="PGBD-like"/>
    <property type="match status" value="3"/>
</dbReference>
<evidence type="ECO:0000256" key="1">
    <source>
        <dbReference type="SAM" id="Phobius"/>
    </source>
</evidence>
<dbReference type="Proteomes" id="UP000010472">
    <property type="component" value="Chromosome"/>
</dbReference>
<dbReference type="RefSeq" id="WP_015203704.1">
    <property type="nucleotide sequence ID" value="NC_019753.1"/>
</dbReference>
<dbReference type="PANTHER" id="PTHR41533">
    <property type="entry name" value="L,D-TRANSPEPTIDASE HI_1667-RELATED"/>
    <property type="match status" value="1"/>
</dbReference>
<dbReference type="eggNOG" id="COG3409">
    <property type="taxonomic scope" value="Bacteria"/>
</dbReference>
<proteinExistence type="predicted"/>
<evidence type="ECO:0000313" key="4">
    <source>
        <dbReference type="Proteomes" id="UP000010472"/>
    </source>
</evidence>
<accession>K9W1I3</accession>
<feature type="domain" description="Peptidoglycan binding-like" evidence="2">
    <location>
        <begin position="218"/>
        <end position="272"/>
    </location>
</feature>
<protein>
    <submittedName>
        <fullName evidence="3">Peptidoglycan-binding domain 1 protein</fullName>
    </submittedName>
</protein>
<dbReference type="AlphaFoldDB" id="K9W1I3"/>
<keyword evidence="1" id="KW-0812">Transmembrane</keyword>
<dbReference type="InterPro" id="IPR052905">
    <property type="entry name" value="LD-transpeptidase_YkuD-like"/>
</dbReference>
<dbReference type="Gene3D" id="1.10.101.10">
    <property type="entry name" value="PGBD-like superfamily/PGBD"/>
    <property type="match status" value="3"/>
</dbReference>
<keyword evidence="4" id="KW-1185">Reference proteome</keyword>
<dbReference type="EMBL" id="CP003620">
    <property type="protein sequence ID" value="AFZ13592.1"/>
    <property type="molecule type" value="Genomic_DNA"/>
</dbReference>
<sequence>METLAYLYLAASYELPTTVKINQVAPSKYRKACINFLSLVVAFCILGMAKEAMAALKVGSRGPQVTAIQKSLQLLGYNNVSATGYYDQQTASAVSQFQRSQRLKADGIVGSRTQSALFQIVLQVQPINRGLPSNGNVLPPPPANRNSYIVLLQERLRNSGFYNGPINGVFSSETQQALQPFQQSYGLNANTSILPRNPVQICNPNSNSSSFLPGNASNNIFAIQQRLRQLGLYNGQIDGIFGTETDFALRRFQAQVNIFPDGIPGSDTLRVLFQYSAPPTTPSPQPKKNRYVVIVPGSCETLIKVSQYVKEAYLTESKEGSYVNSGEFANPDVAKSRSYLLRSRGLDARVIYR</sequence>
<dbReference type="HOGENOM" id="CLU_048078_0_0_3"/>
<dbReference type="PANTHER" id="PTHR41533:SF2">
    <property type="entry name" value="BLR7131 PROTEIN"/>
    <property type="match status" value="1"/>
</dbReference>
<dbReference type="Pfam" id="PF01471">
    <property type="entry name" value="PG_binding_1"/>
    <property type="match status" value="3"/>
</dbReference>
<dbReference type="InterPro" id="IPR002477">
    <property type="entry name" value="Peptidoglycan-bd-like"/>
</dbReference>
<dbReference type="PATRIC" id="fig|1173022.3.peg.2974"/>
<organism evidence="3 4">
    <name type="scientific">Crinalium epipsammum PCC 9333</name>
    <dbReference type="NCBI Taxonomy" id="1173022"/>
    <lineage>
        <taxon>Bacteria</taxon>
        <taxon>Bacillati</taxon>
        <taxon>Cyanobacteriota</taxon>
        <taxon>Cyanophyceae</taxon>
        <taxon>Gomontiellales</taxon>
        <taxon>Gomontiellaceae</taxon>
        <taxon>Crinalium</taxon>
    </lineage>
</organism>
<reference evidence="3 4" key="1">
    <citation type="submission" date="2012-06" db="EMBL/GenBank/DDBJ databases">
        <title>Finished chromosome of genome of Crinalium epipsammum PCC 9333.</title>
        <authorList>
            <consortium name="US DOE Joint Genome Institute"/>
            <person name="Gugger M."/>
            <person name="Coursin T."/>
            <person name="Rippka R."/>
            <person name="Tandeau De Marsac N."/>
            <person name="Huntemann M."/>
            <person name="Wei C.-L."/>
            <person name="Han J."/>
            <person name="Detter J.C."/>
            <person name="Han C."/>
            <person name="Tapia R."/>
            <person name="Davenport K."/>
            <person name="Daligault H."/>
            <person name="Erkkila T."/>
            <person name="Gu W."/>
            <person name="Munk A.C.C."/>
            <person name="Teshima H."/>
            <person name="Xu Y."/>
            <person name="Chain P."/>
            <person name="Chen A."/>
            <person name="Krypides N."/>
            <person name="Mavromatis K."/>
            <person name="Markowitz V."/>
            <person name="Szeto E."/>
            <person name="Ivanova N."/>
            <person name="Mikhailova N."/>
            <person name="Ovchinnikova G."/>
            <person name="Pagani I."/>
            <person name="Pati A."/>
            <person name="Goodwin L."/>
            <person name="Peters L."/>
            <person name="Pitluck S."/>
            <person name="Woyke T."/>
            <person name="Kerfeld C."/>
        </authorList>
    </citation>
    <scope>NUCLEOTIDE SEQUENCE [LARGE SCALE GENOMIC DNA]</scope>
    <source>
        <strain evidence="3 4">PCC 9333</strain>
    </source>
</reference>
<keyword evidence="1" id="KW-0472">Membrane</keyword>
<feature type="transmembrane region" description="Helical" evidence="1">
    <location>
        <begin position="32"/>
        <end position="49"/>
    </location>
</feature>
<gene>
    <name evidence="3" type="ORF">Cri9333_2741</name>
</gene>
<dbReference type="InterPro" id="IPR036366">
    <property type="entry name" value="PGBDSf"/>
</dbReference>
<dbReference type="STRING" id="1173022.Cri9333_2741"/>
<dbReference type="InterPro" id="IPR036365">
    <property type="entry name" value="PGBD-like_sf"/>
</dbReference>
<evidence type="ECO:0000313" key="3">
    <source>
        <dbReference type="EMBL" id="AFZ13592.1"/>
    </source>
</evidence>
<evidence type="ECO:0000259" key="2">
    <source>
        <dbReference type="Pfam" id="PF01471"/>
    </source>
</evidence>
<feature type="domain" description="Peptidoglycan binding-like" evidence="2">
    <location>
        <begin position="61"/>
        <end position="117"/>
    </location>
</feature>
<dbReference type="OrthoDB" id="6197780at2"/>